<dbReference type="Proteomes" id="UP000756132">
    <property type="component" value="Chromosome 5"/>
</dbReference>
<protein>
    <recommendedName>
        <fullName evidence="1">PRISE-like Rossmann-fold domain-containing protein</fullName>
    </recommendedName>
</protein>
<dbReference type="SUPFAM" id="SSF51735">
    <property type="entry name" value="NAD(P)-binding Rossmann-fold domains"/>
    <property type="match status" value="1"/>
</dbReference>
<evidence type="ECO:0000313" key="2">
    <source>
        <dbReference type="EMBL" id="UJO17299.1"/>
    </source>
</evidence>
<gene>
    <name evidence="2" type="ORF">CLAFUR5_05686</name>
</gene>
<dbReference type="CDD" id="cd08948">
    <property type="entry name" value="5beta-POR_like_SDR_a"/>
    <property type="match status" value="1"/>
</dbReference>
<dbReference type="InterPro" id="IPR055222">
    <property type="entry name" value="PRISE-like_Rossmann-fold"/>
</dbReference>
<name>A0A9Q8LH16_PASFU</name>
<dbReference type="PANTHER" id="PTHR32487">
    <property type="entry name" value="3-OXO-DELTA(4,5)-STEROID 5-BETA-REDUCTASE"/>
    <property type="match status" value="1"/>
</dbReference>
<dbReference type="InterPro" id="IPR036291">
    <property type="entry name" value="NAD(P)-bd_dom_sf"/>
</dbReference>
<dbReference type="GeneID" id="71985564"/>
<feature type="domain" description="PRISE-like Rossmann-fold" evidence="1">
    <location>
        <begin position="92"/>
        <end position="300"/>
    </location>
</feature>
<sequence length="419" mass="47065">MSAVQQVQSKGIFHGLPVYPPDFSGLAAIITGANGISGHYMLRVLSEDPKRWKRIICLSRRPPLTHGGLPDHVEHISPDFLSNRRKSRVIADHVFFFAYIQPTPKEGAGLWSNAEELVKVNSKLLDNFLNALKLAGITPKRFMLQTGAKNYGGHLGPTKVPQEETDPRVELEPNFYYPQEDLVWEYCKETGAGYSIHMPGPIVGAVPDAAMNCAFPLAVYAAICKKTGKPFEFPGDIHSWQMPQSMSAAQMNAYQEEWAVLLGPANQKYNTCDNSAFTWEKAWPRIAGWYGMESKGPQDDDIYTETETRFNPRGYGPKGITRRKFRLVEWAKKSEVQDAWSELVKENGLAQQLMGVDRVFGFLDGTLCRPAPLLFSMDKSRKLGWHGFVDPSEALLEVFQDFVKLKVIPPVPRVKVSFN</sequence>
<dbReference type="Gene3D" id="3.40.50.720">
    <property type="entry name" value="NAD(P)-binding Rossmann-like Domain"/>
    <property type="match status" value="1"/>
</dbReference>
<dbReference type="KEGG" id="ffu:CLAFUR5_05686"/>
<reference evidence="2" key="2">
    <citation type="journal article" date="2022" name="Microb. Genom.">
        <title>A chromosome-scale genome assembly of the tomato pathogen Cladosporium fulvum reveals a compartmentalized genome architecture and the presence of a dispensable chromosome.</title>
        <authorList>
            <person name="Zaccaron A.Z."/>
            <person name="Chen L.H."/>
            <person name="Samaras A."/>
            <person name="Stergiopoulos I."/>
        </authorList>
    </citation>
    <scope>NUCLEOTIDE SEQUENCE</scope>
    <source>
        <strain evidence="2">Race5_Kim</strain>
    </source>
</reference>
<keyword evidence="3" id="KW-1185">Reference proteome</keyword>
<evidence type="ECO:0000313" key="3">
    <source>
        <dbReference type="Proteomes" id="UP000756132"/>
    </source>
</evidence>
<dbReference type="OrthoDB" id="1731983at2759"/>
<proteinExistence type="predicted"/>
<dbReference type="PANTHER" id="PTHR32487:SF29">
    <property type="entry name" value="NAD-DEPENDENT EPIMERASE_DEHYDRATASE DOMAIN-CONTAINING PROTEIN"/>
    <property type="match status" value="1"/>
</dbReference>
<reference evidence="2" key="1">
    <citation type="submission" date="2021-12" db="EMBL/GenBank/DDBJ databases">
        <authorList>
            <person name="Zaccaron A."/>
            <person name="Stergiopoulos I."/>
        </authorList>
    </citation>
    <scope>NUCLEOTIDE SEQUENCE</scope>
    <source>
        <strain evidence="2">Race5_Kim</strain>
    </source>
</reference>
<dbReference type="RefSeq" id="XP_047761665.1">
    <property type="nucleotide sequence ID" value="XM_047904834.1"/>
</dbReference>
<dbReference type="Pfam" id="PF22917">
    <property type="entry name" value="PRISE"/>
    <property type="match status" value="1"/>
</dbReference>
<accession>A0A9Q8LH16</accession>
<dbReference type="EMBL" id="CP090167">
    <property type="protein sequence ID" value="UJO17299.1"/>
    <property type="molecule type" value="Genomic_DNA"/>
</dbReference>
<dbReference type="AlphaFoldDB" id="A0A9Q8LH16"/>
<organism evidence="2 3">
    <name type="scientific">Passalora fulva</name>
    <name type="common">Tomato leaf mold</name>
    <name type="synonym">Cladosporium fulvum</name>
    <dbReference type="NCBI Taxonomy" id="5499"/>
    <lineage>
        <taxon>Eukaryota</taxon>
        <taxon>Fungi</taxon>
        <taxon>Dikarya</taxon>
        <taxon>Ascomycota</taxon>
        <taxon>Pezizomycotina</taxon>
        <taxon>Dothideomycetes</taxon>
        <taxon>Dothideomycetidae</taxon>
        <taxon>Mycosphaerellales</taxon>
        <taxon>Mycosphaerellaceae</taxon>
        <taxon>Fulvia</taxon>
    </lineage>
</organism>
<evidence type="ECO:0000259" key="1">
    <source>
        <dbReference type="Pfam" id="PF22917"/>
    </source>
</evidence>